<evidence type="ECO:0000313" key="2">
    <source>
        <dbReference type="Proteomes" id="UP000241964"/>
    </source>
</evidence>
<gene>
    <name evidence="1" type="ORF">CLV60_13016</name>
</gene>
<accession>A0A2P8FA43</accession>
<reference evidence="1 2" key="1">
    <citation type="submission" date="2018-03" db="EMBL/GenBank/DDBJ databases">
        <title>Genomic Encyclopedia of Archaeal and Bacterial Type Strains, Phase II (KMG-II): from individual species to whole genera.</title>
        <authorList>
            <person name="Goeker M."/>
        </authorList>
    </citation>
    <scope>NUCLEOTIDE SEQUENCE [LARGE SCALE GENOMIC DNA]</scope>
    <source>
        <strain evidence="1 2">DSM 29057</strain>
    </source>
</reference>
<dbReference type="Pfam" id="PF13595">
    <property type="entry name" value="DUF4138"/>
    <property type="match status" value="1"/>
</dbReference>
<keyword evidence="2" id="KW-1185">Reference proteome</keyword>
<dbReference type="EMBL" id="PYAS01000030">
    <property type="protein sequence ID" value="PSL18589.1"/>
    <property type="molecule type" value="Genomic_DNA"/>
</dbReference>
<sequence length="285" mass="31612">MIKIMSNSIFQGLTRLLLLAWILLPSLSTAQNGELFANETLPIEISAERTVSIAFPSTIKSVDRGSSDLLVEKARGTENVLLVKWARKGAQPTSLIVVTGDGAVHSFETIYQDSPGSISLRMVRPSGQLMPNFIAQIDATLDERMVEETMHLAEMAQPNLDKRDSNGDFLLDLQGLFVQGPVMLIKLSLSNQSPIDYDIESLRLFISDKKQVKRTASQREEIVLIRSAPSISKVSASEEKTLIIAFPKLTLPNSKHLHVELTEKGGARHVQIQLKSRHLYKVQSL</sequence>
<dbReference type="AlphaFoldDB" id="A0A2P8FA43"/>
<protein>
    <submittedName>
        <fullName evidence="1">Conjugative transposon TraN protein</fullName>
    </submittedName>
</protein>
<dbReference type="InterPro" id="IPR022298">
    <property type="entry name" value="Conjug_transposon_TraN"/>
</dbReference>
<name>A0A2P8FA43_9BACT</name>
<dbReference type="Proteomes" id="UP000241964">
    <property type="component" value="Unassembled WGS sequence"/>
</dbReference>
<proteinExistence type="predicted"/>
<organism evidence="1 2">
    <name type="scientific">Dyadobacter jiangsuensis</name>
    <dbReference type="NCBI Taxonomy" id="1591085"/>
    <lineage>
        <taxon>Bacteria</taxon>
        <taxon>Pseudomonadati</taxon>
        <taxon>Bacteroidota</taxon>
        <taxon>Cytophagia</taxon>
        <taxon>Cytophagales</taxon>
        <taxon>Spirosomataceae</taxon>
        <taxon>Dyadobacter</taxon>
    </lineage>
</organism>
<dbReference type="NCBIfam" id="TIGR03780">
    <property type="entry name" value="Bac_Flav_CT_N"/>
    <property type="match status" value="1"/>
</dbReference>
<comment type="caution">
    <text evidence="1">The sequence shown here is derived from an EMBL/GenBank/DDBJ whole genome shotgun (WGS) entry which is preliminary data.</text>
</comment>
<evidence type="ECO:0000313" key="1">
    <source>
        <dbReference type="EMBL" id="PSL18589.1"/>
    </source>
</evidence>